<feature type="region of interest" description="Disordered" evidence="5">
    <location>
        <begin position="454"/>
        <end position="535"/>
    </location>
</feature>
<dbReference type="InterPro" id="IPR009072">
    <property type="entry name" value="Histone-fold"/>
</dbReference>
<dbReference type="GO" id="GO:0046982">
    <property type="term" value="F:protein heterodimerization activity"/>
    <property type="evidence" value="ECO:0007669"/>
    <property type="project" value="InterPro"/>
</dbReference>
<evidence type="ECO:0000256" key="1">
    <source>
        <dbReference type="ARBA" id="ARBA00004123"/>
    </source>
</evidence>
<feature type="region of interest" description="Disordered" evidence="5">
    <location>
        <begin position="725"/>
        <end position="757"/>
    </location>
</feature>
<evidence type="ECO:0000256" key="2">
    <source>
        <dbReference type="ARBA" id="ARBA00023015"/>
    </source>
</evidence>
<evidence type="ECO:0000256" key="5">
    <source>
        <dbReference type="SAM" id="MobiDB-lite"/>
    </source>
</evidence>
<feature type="region of interest" description="Disordered" evidence="5">
    <location>
        <begin position="621"/>
        <end position="652"/>
    </location>
</feature>
<dbReference type="CDD" id="cd00076">
    <property type="entry name" value="HFD_SF"/>
    <property type="match status" value="1"/>
</dbReference>
<dbReference type="PANTHER" id="PTHR46338">
    <property type="entry name" value="TRANSCRIPTION INITIATION FACTOR TFIID SUBUNIT 8"/>
    <property type="match status" value="1"/>
</dbReference>
<dbReference type="InterPro" id="IPR006565">
    <property type="entry name" value="BTP"/>
</dbReference>
<evidence type="ECO:0000256" key="3">
    <source>
        <dbReference type="ARBA" id="ARBA00023163"/>
    </source>
</evidence>
<accession>A0A7S0ASX9</accession>
<evidence type="ECO:0000256" key="4">
    <source>
        <dbReference type="ARBA" id="ARBA00023242"/>
    </source>
</evidence>
<comment type="subcellular location">
    <subcellularLocation>
        <location evidence="1">Nucleus</location>
    </subcellularLocation>
</comment>
<feature type="domain" description="Bromodomain associated" evidence="6">
    <location>
        <begin position="5"/>
        <end position="81"/>
    </location>
</feature>
<dbReference type="Pfam" id="PF07524">
    <property type="entry name" value="Bromo_TP"/>
    <property type="match status" value="1"/>
</dbReference>
<keyword evidence="4" id="KW-0539">Nucleus</keyword>
<reference evidence="7" key="1">
    <citation type="submission" date="2021-01" db="EMBL/GenBank/DDBJ databases">
        <authorList>
            <person name="Corre E."/>
            <person name="Pelletier E."/>
            <person name="Niang G."/>
            <person name="Scheremetjew M."/>
            <person name="Finn R."/>
            <person name="Kale V."/>
            <person name="Holt S."/>
            <person name="Cochrane G."/>
            <person name="Meng A."/>
            <person name="Brown T."/>
            <person name="Cohen L."/>
        </authorList>
    </citation>
    <scope>NUCLEOTIDE SEQUENCE</scope>
    <source>
        <strain evidence="7">Pbaha01</strain>
    </source>
</reference>
<dbReference type="SMART" id="SM00576">
    <property type="entry name" value="BTP"/>
    <property type="match status" value="1"/>
</dbReference>
<organism evidence="7">
    <name type="scientific">Pyrodinium bahamense</name>
    <dbReference type="NCBI Taxonomy" id="73915"/>
    <lineage>
        <taxon>Eukaryota</taxon>
        <taxon>Sar</taxon>
        <taxon>Alveolata</taxon>
        <taxon>Dinophyceae</taxon>
        <taxon>Gonyaulacales</taxon>
        <taxon>Pyrocystaceae</taxon>
        <taxon>Pyrodinium</taxon>
    </lineage>
</organism>
<protein>
    <recommendedName>
        <fullName evidence="6">Bromodomain associated domain-containing protein</fullName>
    </recommendedName>
</protein>
<evidence type="ECO:0000259" key="6">
    <source>
        <dbReference type="SMART" id="SM00576"/>
    </source>
</evidence>
<dbReference type="GO" id="GO:0005669">
    <property type="term" value="C:transcription factor TFIID complex"/>
    <property type="evidence" value="ECO:0007669"/>
    <property type="project" value="InterPro"/>
</dbReference>
<name>A0A7S0ASX9_9DINO</name>
<gene>
    <name evidence="7" type="ORF">PBAH0796_LOCUS21455</name>
</gene>
<dbReference type="PANTHER" id="PTHR46338:SF1">
    <property type="entry name" value="TRANSCRIPTION INITIATION FACTOR TFIID SUBUNIT 8"/>
    <property type="match status" value="1"/>
</dbReference>
<keyword evidence="2" id="KW-0805">Transcription regulation</keyword>
<proteinExistence type="predicted"/>
<evidence type="ECO:0000313" key="7">
    <source>
        <dbReference type="EMBL" id="CAD8373628.1"/>
    </source>
</evidence>
<dbReference type="InterPro" id="IPR037818">
    <property type="entry name" value="TAF8"/>
</dbReference>
<dbReference type="EMBL" id="HBEG01035090">
    <property type="protein sequence ID" value="CAD8373628.1"/>
    <property type="molecule type" value="Transcribed_RNA"/>
</dbReference>
<dbReference type="Gene3D" id="1.10.20.10">
    <property type="entry name" value="Histone, subunit A"/>
    <property type="match status" value="1"/>
</dbReference>
<keyword evidence="3" id="KW-0804">Transcription</keyword>
<dbReference type="AlphaFoldDB" id="A0A7S0ASX9"/>
<sequence length="757" mass="76652">MYPGGEYACAAMRRSAAGICEAEGFTHAEVNALELLGAATARYIEAVGQHAQHLAELAGRSQANLVDLSSAFQQCEASFGPFACEDPQGDECEMGEEDCPWVELPAFPVVAQEERNRLGSSLALSAEDIEEVQCARKGHIPSFLPPFPPSWQRLHKQPAARLALPEEGPTFSKEATLQALWELSEEGPRVLAKTPSPVAAPVGIFATASSQPSRIKIHTLVRRPVDARSPGAKASPGAAQTAVEAATPEYMEAARSQSTASPADGAMATAVQPTVQPTAELAMPQPPAELVTEPATIPSTESQAAPAIGQFAALPAAPPPAPAPAVQTAAMPAEPEKVLPSLPPAAALAPLTPPAMPEHLLGSPAAVMPAAYPVALLAAEPGETPVQIPAQPLVQVASQDAVQSATQTAAGPPAHLIAQPLEVAHAAQAPPTASSIEALDSSQPPIRHLRLVETGMPDEVSPPRLPRTRASAVLAGSPPPTRRSTAAESTPAADEVAGDSVPRRLQRTGSLGLGAPASSPPPARRSRVFEPRPPAVTRAAAAAAEAAAATAAAARAPVPSAAWAASRAVPGTPEALTSAPAAALAPGALSGTAPGTLPLATPAPVAPAPAPGAPRMASLAVLPTSSPPRATRLRTPRPTAEEVAEAAPTPPLAAKLRRAAPFITAKASGTPPTRVLRSTTAAQAAAAADAVSAMSMAPTAKAGRIVVKQGSAANSSTSALAVGLPEAGTDMVEPPMSSTPPSKRPRRGLRLCSAPSA</sequence>